<dbReference type="EMBL" id="PDCK01000041">
    <property type="protein sequence ID" value="PRQ42476.1"/>
    <property type="molecule type" value="Genomic_DNA"/>
</dbReference>
<keyword evidence="6 12" id="KW-0862">Zinc</keyword>
<keyword evidence="5 12" id="KW-0378">Hydrolase</keyword>
<feature type="region of interest" description="Disordered" evidence="13">
    <location>
        <begin position="180"/>
        <end position="212"/>
    </location>
</feature>
<keyword evidence="4 12" id="KW-0863">Zinc-finger</keyword>
<evidence type="ECO:0000256" key="12">
    <source>
        <dbReference type="RuleBase" id="RU367080"/>
    </source>
</evidence>
<accession>A0A2P6R7R5</accession>
<dbReference type="EC" id="3.1.3.16" evidence="12"/>
<comment type="subcellular location">
    <subcellularLocation>
        <location evidence="1 12">Nucleus</location>
    </subcellularLocation>
</comment>
<dbReference type="STRING" id="74649.A0A2P6R7R5"/>
<comment type="caution">
    <text evidence="15">The sequence shown here is derived from an EMBL/GenBank/DDBJ whole genome shotgun (WGS) entry which is preliminary data.</text>
</comment>
<evidence type="ECO:0000256" key="9">
    <source>
        <dbReference type="ARBA" id="ARBA00047761"/>
    </source>
</evidence>
<dbReference type="GO" id="GO:0008420">
    <property type="term" value="F:RNA polymerase II CTD heptapeptide repeat phosphatase activity"/>
    <property type="evidence" value="ECO:0007669"/>
    <property type="project" value="UniProtKB-UniRule"/>
</dbReference>
<keyword evidence="3 12" id="KW-0479">Metal-binding</keyword>
<comment type="catalytic activity">
    <reaction evidence="9 12">
        <text>O-phospho-L-seryl-[protein] + H2O = L-seryl-[protein] + phosphate</text>
        <dbReference type="Rhea" id="RHEA:20629"/>
        <dbReference type="Rhea" id="RHEA-COMP:9863"/>
        <dbReference type="Rhea" id="RHEA-COMP:11604"/>
        <dbReference type="ChEBI" id="CHEBI:15377"/>
        <dbReference type="ChEBI" id="CHEBI:29999"/>
        <dbReference type="ChEBI" id="CHEBI:43474"/>
        <dbReference type="ChEBI" id="CHEBI:83421"/>
        <dbReference type="EC" id="3.1.3.16"/>
    </reaction>
</comment>
<comment type="catalytic activity">
    <reaction evidence="10 12">
        <text>O-phospho-L-threonyl-[protein] + H2O = L-threonyl-[protein] + phosphate</text>
        <dbReference type="Rhea" id="RHEA:47004"/>
        <dbReference type="Rhea" id="RHEA-COMP:11060"/>
        <dbReference type="Rhea" id="RHEA-COMP:11605"/>
        <dbReference type="ChEBI" id="CHEBI:15377"/>
        <dbReference type="ChEBI" id="CHEBI:30013"/>
        <dbReference type="ChEBI" id="CHEBI:43474"/>
        <dbReference type="ChEBI" id="CHEBI:61977"/>
        <dbReference type="EC" id="3.1.3.16"/>
    </reaction>
</comment>
<dbReference type="InterPro" id="IPR038534">
    <property type="entry name" value="Rtr1/RPAP2_sf"/>
</dbReference>
<protein>
    <recommendedName>
        <fullName evidence="12">RNA polymerase II subunit B1 CTD phosphatase RPAP2 homolog</fullName>
        <ecNumber evidence="12">3.1.3.16</ecNumber>
    </recommendedName>
</protein>
<dbReference type="Proteomes" id="UP000238479">
    <property type="component" value="Chromosome 3"/>
</dbReference>
<name>A0A2P6R7R5_ROSCH</name>
<evidence type="ECO:0000259" key="14">
    <source>
        <dbReference type="PROSITE" id="PS51479"/>
    </source>
</evidence>
<organism evidence="15 16">
    <name type="scientific">Rosa chinensis</name>
    <name type="common">China rose</name>
    <dbReference type="NCBI Taxonomy" id="74649"/>
    <lineage>
        <taxon>Eukaryota</taxon>
        <taxon>Viridiplantae</taxon>
        <taxon>Streptophyta</taxon>
        <taxon>Embryophyta</taxon>
        <taxon>Tracheophyta</taxon>
        <taxon>Spermatophyta</taxon>
        <taxon>Magnoliopsida</taxon>
        <taxon>eudicotyledons</taxon>
        <taxon>Gunneridae</taxon>
        <taxon>Pentapetalae</taxon>
        <taxon>rosids</taxon>
        <taxon>fabids</taxon>
        <taxon>Rosales</taxon>
        <taxon>Rosaceae</taxon>
        <taxon>Rosoideae</taxon>
        <taxon>Rosoideae incertae sedis</taxon>
        <taxon>Rosa</taxon>
    </lineage>
</organism>
<sequence length="702" mass="77067">MEKHEHQNPSKSVNDAVYKLQLALLDGVKTLDHLYLAGSIISRSDYNDVVTERSIADLCGYPLCSNALPSEASRSRKGHYRISLKEHKVYDLRETKLYCSSKCVIDSKAFALSLSEERCDILDFGKVERVLGQFGEKDEQGKKEIGDLGISKLKIEEKSETYSGKLEDWVGPSNAIEGYVPKKDRASKPLGSKKIKQGSKGKDTKPSGGGKQLILNDMDFMSTLLACDEYSVSKMPPTVAGNSVDTTLKEPKGKVGGKDSESGFSLLETSAAPNKSEVGVMDVGDLGMSRLKIEEKVESFVGKAEKSSEARLRSSLKHSGTKKLSRSVTWADEKIDSTGRRNLCEVRDMEDGIENPGAFGSLHKPSTSNEAGSSFNWVDKTIDSTKSENICEVREMQDAKDVPEVLGSSVLQDNEWFESAEACASALSQAASAVATGESDTNDAVSKAGIIILPHSDGVDEEESIVDDVYEEDSIEDSVDEEESTEDVDMLEPEHAVSKWPGKPESSQFDLFNPEDSWFDAPPDGFNLTLSPFATMWNALFTWITSSTLAYIYGKDDSSHEEFLYVNGRSYPHKIVLADGRSSEIKLTVGESLSRALPEVVAELGLPVSSLEKGMGFMLNTMSFIEALPAFRMKQWQVIALLFIEGLSVCRIPALTSRMTNRRVLIQKVLDGARISVEEYEIMKDFLIPLGRAPQFSSQSGA</sequence>
<keyword evidence="16" id="KW-1185">Reference proteome</keyword>
<dbReference type="GO" id="GO:0005634">
    <property type="term" value="C:nucleus"/>
    <property type="evidence" value="ECO:0007669"/>
    <property type="project" value="UniProtKB-SubCell"/>
</dbReference>
<dbReference type="GO" id="GO:0008270">
    <property type="term" value="F:zinc ion binding"/>
    <property type="evidence" value="ECO:0007669"/>
    <property type="project" value="UniProtKB-KW"/>
</dbReference>
<feature type="compositionally biased region" description="Acidic residues" evidence="13">
    <location>
        <begin position="472"/>
        <end position="491"/>
    </location>
</feature>
<feature type="region of interest" description="Disordered" evidence="13">
    <location>
        <begin position="472"/>
        <end position="492"/>
    </location>
</feature>
<feature type="region of interest" description="Disordered" evidence="13">
    <location>
        <begin position="241"/>
        <end position="261"/>
    </location>
</feature>
<dbReference type="InterPro" id="IPR007308">
    <property type="entry name" value="Rtr1/RPAP2_dom"/>
</dbReference>
<evidence type="ECO:0000313" key="16">
    <source>
        <dbReference type="Proteomes" id="UP000238479"/>
    </source>
</evidence>
<evidence type="ECO:0000256" key="1">
    <source>
        <dbReference type="ARBA" id="ARBA00004123"/>
    </source>
</evidence>
<dbReference type="GO" id="GO:0043175">
    <property type="term" value="F:RNA polymerase core enzyme binding"/>
    <property type="evidence" value="ECO:0007669"/>
    <property type="project" value="UniProtKB-UniRule"/>
</dbReference>
<evidence type="ECO:0000256" key="5">
    <source>
        <dbReference type="ARBA" id="ARBA00022801"/>
    </source>
</evidence>
<keyword evidence="8 12" id="KW-0539">Nucleus</keyword>
<dbReference type="InterPro" id="IPR039693">
    <property type="entry name" value="Rtr1/RPAP2"/>
</dbReference>
<feature type="domain" description="RTR1-type" evidence="14">
    <location>
        <begin position="36"/>
        <end position="123"/>
    </location>
</feature>
<dbReference type="Gene3D" id="1.25.40.820">
    <property type="match status" value="1"/>
</dbReference>
<evidence type="ECO:0000256" key="8">
    <source>
        <dbReference type="ARBA" id="ARBA00023242"/>
    </source>
</evidence>
<reference evidence="15 16" key="1">
    <citation type="journal article" date="2018" name="Nat. Genet.">
        <title>The Rosa genome provides new insights in the design of modern roses.</title>
        <authorList>
            <person name="Bendahmane M."/>
        </authorList>
    </citation>
    <scope>NUCLEOTIDE SEQUENCE [LARGE SCALE GENOMIC DNA]</scope>
    <source>
        <strain evidence="16">cv. Old Blush</strain>
    </source>
</reference>
<proteinExistence type="inferred from homology"/>
<dbReference type="PANTHER" id="PTHR14732">
    <property type="entry name" value="RNA POLYMERASE II SUBUNIT B1 CTD PHOSPHATASE RPAP2-RELATED"/>
    <property type="match status" value="1"/>
</dbReference>
<dbReference type="AlphaFoldDB" id="A0A2P6R7R5"/>
<gene>
    <name evidence="15" type="ORF">RchiOBHm_Chr3g0458051</name>
</gene>
<evidence type="ECO:0000256" key="3">
    <source>
        <dbReference type="ARBA" id="ARBA00022723"/>
    </source>
</evidence>
<comment type="similarity">
    <text evidence="2 11 12">Belongs to the RPAP2 family.</text>
</comment>
<dbReference type="PANTHER" id="PTHR14732:SF0">
    <property type="entry name" value="RNA POLYMERASE II SUBUNIT B1 CTD PHOSPHATASE RPAP2-RELATED"/>
    <property type="match status" value="1"/>
</dbReference>
<dbReference type="Gramene" id="PRQ42476">
    <property type="protein sequence ID" value="PRQ42476"/>
    <property type="gene ID" value="RchiOBHm_Chr3g0458051"/>
</dbReference>
<dbReference type="OrthoDB" id="2590500at2759"/>
<dbReference type="PROSITE" id="PS51479">
    <property type="entry name" value="ZF_RTR1"/>
    <property type="match status" value="1"/>
</dbReference>
<evidence type="ECO:0000313" key="15">
    <source>
        <dbReference type="EMBL" id="PRQ42476.1"/>
    </source>
</evidence>
<keyword evidence="7 12" id="KW-0904">Protein phosphatase</keyword>
<comment type="function">
    <text evidence="12">Putative RNA polymerase II subunit B1 C-terminal domain (CTD) phosphatase involved in RNA polymerase II transcription regulation.</text>
</comment>
<evidence type="ECO:0000256" key="2">
    <source>
        <dbReference type="ARBA" id="ARBA00005676"/>
    </source>
</evidence>
<feature type="compositionally biased region" description="Basic and acidic residues" evidence="13">
    <location>
        <begin position="247"/>
        <end position="261"/>
    </location>
</feature>
<dbReference type="Pfam" id="PF04181">
    <property type="entry name" value="RPAP2_Rtr1"/>
    <property type="match status" value="1"/>
</dbReference>
<evidence type="ECO:0000256" key="7">
    <source>
        <dbReference type="ARBA" id="ARBA00022912"/>
    </source>
</evidence>
<evidence type="ECO:0000256" key="13">
    <source>
        <dbReference type="SAM" id="MobiDB-lite"/>
    </source>
</evidence>
<evidence type="ECO:0000256" key="6">
    <source>
        <dbReference type="ARBA" id="ARBA00022833"/>
    </source>
</evidence>
<evidence type="ECO:0000256" key="11">
    <source>
        <dbReference type="PROSITE-ProRule" id="PRU00812"/>
    </source>
</evidence>
<evidence type="ECO:0000256" key="4">
    <source>
        <dbReference type="ARBA" id="ARBA00022771"/>
    </source>
</evidence>
<evidence type="ECO:0000256" key="10">
    <source>
        <dbReference type="ARBA" id="ARBA00048336"/>
    </source>
</evidence>
<dbReference type="GO" id="GO:0005737">
    <property type="term" value="C:cytoplasm"/>
    <property type="evidence" value="ECO:0007669"/>
    <property type="project" value="TreeGrafter"/>
</dbReference>
<dbReference type="OMA" id="WMGPSNA"/>